<dbReference type="AlphaFoldDB" id="A0AAU9K0U9"/>
<protein>
    <submittedName>
        <fullName evidence="1">Uncharacterized protein</fullName>
    </submittedName>
</protein>
<reference evidence="1" key="1">
    <citation type="submission" date="2021-09" db="EMBL/GenBank/DDBJ databases">
        <authorList>
            <consortium name="AG Swart"/>
            <person name="Singh M."/>
            <person name="Singh A."/>
            <person name="Seah K."/>
            <person name="Emmerich C."/>
        </authorList>
    </citation>
    <scope>NUCLEOTIDE SEQUENCE</scope>
    <source>
        <strain evidence="1">ATCC30299</strain>
    </source>
</reference>
<proteinExistence type="predicted"/>
<evidence type="ECO:0000313" key="2">
    <source>
        <dbReference type="Proteomes" id="UP001162131"/>
    </source>
</evidence>
<name>A0AAU9K0U9_9CILI</name>
<keyword evidence="2" id="KW-1185">Reference proteome</keyword>
<evidence type="ECO:0000313" key="1">
    <source>
        <dbReference type="EMBL" id="CAG9330492.1"/>
    </source>
</evidence>
<comment type="caution">
    <text evidence="1">The sequence shown here is derived from an EMBL/GenBank/DDBJ whole genome shotgun (WGS) entry which is preliminary data.</text>
</comment>
<organism evidence="1 2">
    <name type="scientific">Blepharisma stoltei</name>
    <dbReference type="NCBI Taxonomy" id="1481888"/>
    <lineage>
        <taxon>Eukaryota</taxon>
        <taxon>Sar</taxon>
        <taxon>Alveolata</taxon>
        <taxon>Ciliophora</taxon>
        <taxon>Postciliodesmatophora</taxon>
        <taxon>Heterotrichea</taxon>
        <taxon>Heterotrichida</taxon>
        <taxon>Blepharismidae</taxon>
        <taxon>Blepharisma</taxon>
    </lineage>
</organism>
<gene>
    <name evidence="1" type="ORF">BSTOLATCC_MIC51080</name>
</gene>
<accession>A0AAU9K0U9</accession>
<dbReference type="Proteomes" id="UP001162131">
    <property type="component" value="Unassembled WGS sequence"/>
</dbReference>
<dbReference type="EMBL" id="CAJZBQ010000051">
    <property type="protein sequence ID" value="CAG9330492.1"/>
    <property type="molecule type" value="Genomic_DNA"/>
</dbReference>
<sequence>MNMDLQMPVSSNSHINIDQGCLLDDPDLGIVTENDHNVGLCLCHKCTCGKHKCPSRKIFRQIPIKLQSSYNSEYQYIKIPSYKVNRSFDSCYSLSKYPFNSNSSYRLEYKEHQISPIKFTKKKYNPNIAKLDTRSTYKVSYKNYSPLKERSFSPYPHNLHSDELKFNDLTTYGSSYKEKEYLAPKRSKSSLRLGVFMDADFSEPSTHRRDFQDFQDFKEICNSAAMKPIDETMSPAVKVREKSVNQIEYLPKIRPTKEFARSNSFLRKRHVI</sequence>